<dbReference type="SMART" id="SM00304">
    <property type="entry name" value="HAMP"/>
    <property type="match status" value="1"/>
</dbReference>
<dbReference type="Pfam" id="PF00672">
    <property type="entry name" value="HAMP"/>
    <property type="match status" value="1"/>
</dbReference>
<accession>A0ABX1EVX8</accession>
<keyword evidence="5" id="KW-1185">Reference proteome</keyword>
<dbReference type="Proteomes" id="UP000765160">
    <property type="component" value="Unassembled WGS sequence"/>
</dbReference>
<evidence type="ECO:0000313" key="4">
    <source>
        <dbReference type="EMBL" id="NKE43475.1"/>
    </source>
</evidence>
<evidence type="ECO:0000313" key="5">
    <source>
        <dbReference type="Proteomes" id="UP000765160"/>
    </source>
</evidence>
<organism evidence="4 5">
    <name type="scientific">Falsiroseomonas frigidaquae</name>
    <dbReference type="NCBI Taxonomy" id="487318"/>
    <lineage>
        <taxon>Bacteria</taxon>
        <taxon>Pseudomonadati</taxon>
        <taxon>Pseudomonadota</taxon>
        <taxon>Alphaproteobacteria</taxon>
        <taxon>Acetobacterales</taxon>
        <taxon>Roseomonadaceae</taxon>
        <taxon>Falsiroseomonas</taxon>
    </lineage>
</organism>
<name>A0ABX1EVX8_9PROT</name>
<gene>
    <name evidence="4" type="ORF">HB662_01710</name>
</gene>
<evidence type="ECO:0000259" key="3">
    <source>
        <dbReference type="PROSITE" id="PS50885"/>
    </source>
</evidence>
<dbReference type="InterPro" id="IPR003660">
    <property type="entry name" value="HAMP_dom"/>
</dbReference>
<feature type="compositionally biased region" description="Basic and acidic residues" evidence="1">
    <location>
        <begin position="138"/>
        <end position="162"/>
    </location>
</feature>
<evidence type="ECO:0000256" key="2">
    <source>
        <dbReference type="SAM" id="Phobius"/>
    </source>
</evidence>
<dbReference type="RefSeq" id="WP_168046494.1">
    <property type="nucleotide sequence ID" value="NZ_JAATJR010000001.1"/>
</dbReference>
<comment type="caution">
    <text evidence="4">The sequence shown here is derived from an EMBL/GenBank/DDBJ whole genome shotgun (WGS) entry which is preliminary data.</text>
</comment>
<dbReference type="PROSITE" id="PS50885">
    <property type="entry name" value="HAMP"/>
    <property type="match status" value="1"/>
</dbReference>
<feature type="domain" description="HAMP" evidence="3">
    <location>
        <begin position="194"/>
        <end position="247"/>
    </location>
</feature>
<feature type="transmembrane region" description="Helical" evidence="2">
    <location>
        <begin position="33"/>
        <end position="53"/>
    </location>
</feature>
<dbReference type="CDD" id="cd06225">
    <property type="entry name" value="HAMP"/>
    <property type="match status" value="1"/>
</dbReference>
<protein>
    <submittedName>
        <fullName evidence="4">HAMP domain-containing protein</fullName>
    </submittedName>
</protein>
<sequence>MSATFRHGLDRIQPRADIIAAHPERQDARSGRLAWYAGLGALVALCLAAALLLPRMAMPGGSPPTAEEALSLLSPRPPEPATLGGLGRALTVLERDLATWQRLVAPEGAVDLGSLRQRAAQLTTLRSSAAATLPAAESRPDMRPDARAEARPEPRAEARTEPMADPSQVALVTLAVTLGGATLLAGIVALMMERLLLAPFRALRSVAAAMAEGHLDIAVPGTCRDDEAGALARALERFRLAALAVRREACLDSMTLEEAGDRMLAASGEIERIAATAAARGLEASLAGRRSEAEHIQVAQGARQLAEQVVTIRDATDAASAALARMTQGVARIDMPGPPDATRERVAVMAG</sequence>
<proteinExistence type="predicted"/>
<dbReference type="Gene3D" id="6.10.340.10">
    <property type="match status" value="1"/>
</dbReference>
<dbReference type="EMBL" id="JAAVTX010000001">
    <property type="protein sequence ID" value="NKE43475.1"/>
    <property type="molecule type" value="Genomic_DNA"/>
</dbReference>
<evidence type="ECO:0000256" key="1">
    <source>
        <dbReference type="SAM" id="MobiDB-lite"/>
    </source>
</evidence>
<feature type="region of interest" description="Disordered" evidence="1">
    <location>
        <begin position="129"/>
        <end position="163"/>
    </location>
</feature>
<feature type="transmembrane region" description="Helical" evidence="2">
    <location>
        <begin position="169"/>
        <end position="191"/>
    </location>
</feature>
<keyword evidence="2" id="KW-0472">Membrane</keyword>
<dbReference type="SUPFAM" id="SSF158472">
    <property type="entry name" value="HAMP domain-like"/>
    <property type="match status" value="1"/>
</dbReference>
<keyword evidence="2" id="KW-0812">Transmembrane</keyword>
<reference evidence="4 5" key="1">
    <citation type="submission" date="2020-03" db="EMBL/GenBank/DDBJ databases">
        <title>Roseomonas selenitidurans sp. nov. isolated from soil.</title>
        <authorList>
            <person name="Liu H."/>
        </authorList>
    </citation>
    <scope>NUCLEOTIDE SEQUENCE [LARGE SCALE GENOMIC DNA]</scope>
    <source>
        <strain evidence="4 5">JCM 15073</strain>
    </source>
</reference>
<keyword evidence="2" id="KW-1133">Transmembrane helix</keyword>